<accession>Q22F23</accession>
<name>Q22F23_TETTS</name>
<proteinExistence type="predicted"/>
<evidence type="ECO:0000313" key="2">
    <source>
        <dbReference type="EMBL" id="EAR83852.2"/>
    </source>
</evidence>
<dbReference type="AlphaFoldDB" id="Q22F23"/>
<dbReference type="EMBL" id="GG662544">
    <property type="protein sequence ID" value="EAR83852.2"/>
    <property type="molecule type" value="Genomic_DNA"/>
</dbReference>
<dbReference type="GeneID" id="7835518"/>
<organism evidence="2 3">
    <name type="scientific">Tetrahymena thermophila (strain SB210)</name>
    <dbReference type="NCBI Taxonomy" id="312017"/>
    <lineage>
        <taxon>Eukaryota</taxon>
        <taxon>Sar</taxon>
        <taxon>Alveolata</taxon>
        <taxon>Ciliophora</taxon>
        <taxon>Intramacronucleata</taxon>
        <taxon>Oligohymenophorea</taxon>
        <taxon>Hymenostomatida</taxon>
        <taxon>Tetrahymenina</taxon>
        <taxon>Tetrahymenidae</taxon>
        <taxon>Tetrahymena</taxon>
    </lineage>
</organism>
<reference evidence="3" key="1">
    <citation type="journal article" date="2006" name="PLoS Biol.">
        <title>Macronuclear genome sequence of the ciliate Tetrahymena thermophila, a model eukaryote.</title>
        <authorList>
            <person name="Eisen J.A."/>
            <person name="Coyne R.S."/>
            <person name="Wu M."/>
            <person name="Wu D."/>
            <person name="Thiagarajan M."/>
            <person name="Wortman J.R."/>
            <person name="Badger J.H."/>
            <person name="Ren Q."/>
            <person name="Amedeo P."/>
            <person name="Jones K.M."/>
            <person name="Tallon L.J."/>
            <person name="Delcher A.L."/>
            <person name="Salzberg S.L."/>
            <person name="Silva J.C."/>
            <person name="Haas B.J."/>
            <person name="Majoros W.H."/>
            <person name="Farzad M."/>
            <person name="Carlton J.M."/>
            <person name="Smith R.K. Jr."/>
            <person name="Garg J."/>
            <person name="Pearlman R.E."/>
            <person name="Karrer K.M."/>
            <person name="Sun L."/>
            <person name="Manning G."/>
            <person name="Elde N.C."/>
            <person name="Turkewitz A.P."/>
            <person name="Asai D.J."/>
            <person name="Wilkes D.E."/>
            <person name="Wang Y."/>
            <person name="Cai H."/>
            <person name="Collins K."/>
            <person name="Stewart B.A."/>
            <person name="Lee S.R."/>
            <person name="Wilamowska K."/>
            <person name="Weinberg Z."/>
            <person name="Ruzzo W.L."/>
            <person name="Wloga D."/>
            <person name="Gaertig J."/>
            <person name="Frankel J."/>
            <person name="Tsao C.-C."/>
            <person name="Gorovsky M.A."/>
            <person name="Keeling P.J."/>
            <person name="Waller R.F."/>
            <person name="Patron N.J."/>
            <person name="Cherry J.M."/>
            <person name="Stover N.A."/>
            <person name="Krieger C.J."/>
            <person name="del Toro C."/>
            <person name="Ryder H.F."/>
            <person name="Williamson S.C."/>
            <person name="Barbeau R.A."/>
            <person name="Hamilton E.P."/>
            <person name="Orias E."/>
        </authorList>
    </citation>
    <scope>NUCLEOTIDE SEQUENCE [LARGE SCALE GENOMIC DNA]</scope>
    <source>
        <strain evidence="3">SB210</strain>
    </source>
</reference>
<dbReference type="RefSeq" id="XP_001031515.2">
    <property type="nucleotide sequence ID" value="XM_001031515.2"/>
</dbReference>
<evidence type="ECO:0000256" key="1">
    <source>
        <dbReference type="SAM" id="MobiDB-lite"/>
    </source>
</evidence>
<gene>
    <name evidence="2" type="ORF">TTHERM_00821850</name>
</gene>
<sequence>MYPVIDPNIKNNATKLPYYPQNGVIHYFDLNSSNKNGTQNITCFNRQNDKSWSKSSCSTRINVQKKQAQCICNDLTPTTVIQDVSSLFENNKNIDTVFSSKGVNSEYLYSNIPKQVSRKSKIYSVSQQIQFDKIKPNSPTDQANINFTIKEEDDEKETPKNNFQKNLPNNISTIYKLELIQNIENKQQTIKMKKIPKIQDQEENKQNKKFMSEELMRSISNGEQIKTMTGIQLIQNAEQNFNKEQQNDQNQNNKNINNEDFSHSDLFESDANISLGKNNQDNMEYTKYFSQTTIRQSAKNFKPSIASPGLINFLSTISLNNYNKDSNREKSKLQQPCNQKKQKIQKGQQVKYFGDLE</sequence>
<feature type="region of interest" description="Disordered" evidence="1">
    <location>
        <begin position="327"/>
        <end position="357"/>
    </location>
</feature>
<dbReference type="HOGENOM" id="CLU_578098_0_0_1"/>
<protein>
    <submittedName>
        <fullName evidence="2">Uncharacterized protein</fullName>
    </submittedName>
</protein>
<dbReference type="Proteomes" id="UP000009168">
    <property type="component" value="Unassembled WGS sequence"/>
</dbReference>
<evidence type="ECO:0000313" key="3">
    <source>
        <dbReference type="Proteomes" id="UP000009168"/>
    </source>
</evidence>
<dbReference type="InParanoid" id="Q22F23"/>
<dbReference type="KEGG" id="tet:TTHERM_00821850"/>
<keyword evidence="3" id="KW-1185">Reference proteome</keyword>